<name>A0A2A2J2R2_9BILA</name>
<sequence>MSLEAALRMTVGNNSRNGNSNGNGSASSDTSTEDSAAMSELLKEAFTATVVRDYEKAVNVIRSAVATDYAFGVEDLELMDHVYSCILNTSHYDETVIEVCWEWIDALERTPRLKDPRVISSTQLSIYYAYHTISRVQERMPKRPNHLQIRAETWKRVKKSFDYLWNCAVTMWKPHEVGE</sequence>
<protein>
    <submittedName>
        <fullName evidence="2">Uncharacterized protein</fullName>
    </submittedName>
</protein>
<dbReference type="OrthoDB" id="5793750at2759"/>
<reference evidence="2 3" key="1">
    <citation type="journal article" date="2017" name="Curr. Biol.">
        <title>Genome architecture and evolution of a unichromosomal asexual nematode.</title>
        <authorList>
            <person name="Fradin H."/>
            <person name="Zegar C."/>
            <person name="Gutwein M."/>
            <person name="Lucas J."/>
            <person name="Kovtun M."/>
            <person name="Corcoran D."/>
            <person name="Baugh L.R."/>
            <person name="Kiontke K."/>
            <person name="Gunsalus K."/>
            <person name="Fitch D.H."/>
            <person name="Piano F."/>
        </authorList>
    </citation>
    <scope>NUCLEOTIDE SEQUENCE [LARGE SCALE GENOMIC DNA]</scope>
    <source>
        <strain evidence="2">PF1309</strain>
    </source>
</reference>
<accession>A0A2A2J2R2</accession>
<keyword evidence="3" id="KW-1185">Reference proteome</keyword>
<evidence type="ECO:0000256" key="1">
    <source>
        <dbReference type="SAM" id="MobiDB-lite"/>
    </source>
</evidence>
<dbReference type="EMBL" id="LIAE01010739">
    <property type="protein sequence ID" value="PAV55941.1"/>
    <property type="molecule type" value="Genomic_DNA"/>
</dbReference>
<organism evidence="2 3">
    <name type="scientific">Diploscapter pachys</name>
    <dbReference type="NCBI Taxonomy" id="2018661"/>
    <lineage>
        <taxon>Eukaryota</taxon>
        <taxon>Metazoa</taxon>
        <taxon>Ecdysozoa</taxon>
        <taxon>Nematoda</taxon>
        <taxon>Chromadorea</taxon>
        <taxon>Rhabditida</taxon>
        <taxon>Rhabditina</taxon>
        <taxon>Rhabditomorpha</taxon>
        <taxon>Rhabditoidea</taxon>
        <taxon>Rhabditidae</taxon>
        <taxon>Diploscapter</taxon>
    </lineage>
</organism>
<evidence type="ECO:0000313" key="2">
    <source>
        <dbReference type="EMBL" id="PAV55941.1"/>
    </source>
</evidence>
<gene>
    <name evidence="2" type="ORF">WR25_06049</name>
</gene>
<dbReference type="AlphaFoldDB" id="A0A2A2J2R2"/>
<comment type="caution">
    <text evidence="2">The sequence shown here is derived from an EMBL/GenBank/DDBJ whole genome shotgun (WGS) entry which is preliminary data.</text>
</comment>
<feature type="region of interest" description="Disordered" evidence="1">
    <location>
        <begin position="12"/>
        <end position="34"/>
    </location>
</feature>
<dbReference type="Proteomes" id="UP000218231">
    <property type="component" value="Unassembled WGS sequence"/>
</dbReference>
<proteinExistence type="predicted"/>
<evidence type="ECO:0000313" key="3">
    <source>
        <dbReference type="Proteomes" id="UP000218231"/>
    </source>
</evidence>